<name>A0ABZ2HLF8_9RHOB</name>
<dbReference type="SUPFAM" id="SSF52540">
    <property type="entry name" value="P-loop containing nucleoside triphosphate hydrolases"/>
    <property type="match status" value="1"/>
</dbReference>
<protein>
    <recommendedName>
        <fullName evidence="3">Dynamin family protein</fullName>
    </recommendedName>
</protein>
<gene>
    <name evidence="1" type="ORF">RZ517_05510</name>
</gene>
<proteinExistence type="predicted"/>
<sequence>MTTAQTIDYLSRQLEDVLDHEEVSGRYKTLGAQLLSQLRKPIQISFVGLPGSGKTGLINMMLNGFSVPSFEGPDVVELVYGPEAATCFVRNGETVQRELGIVETAPDGEGPYHVRLELPDEGLLVQSFAEIRLPKDGSRQQALLEYAVGSSTILIWCSELFEEAEQAIWSDLPEHIKDHGFLALTMADRQMMKGRLTDRIAELEEFVSDEFFGLYPIATLQAITARSEPGPQNGDMWKHSGGEALFDAITRQVSLGRGEDVDRVKLLLEQLDVEPENVSAPAPDKVVASAAPKPMGKLQPDAALTKRDALQKSLIRLTKGAEDMLQDVSGLEGDDCNDVLENCLETVRDMSDMLSEAAGSDPSLTELLEEAQEGENMLLLFQLEKDEGAAADAVTLMLQLKKEITAHAQA</sequence>
<dbReference type="RefSeq" id="WP_338550460.1">
    <property type="nucleotide sequence ID" value="NZ_CP146069.1"/>
</dbReference>
<evidence type="ECO:0000313" key="1">
    <source>
        <dbReference type="EMBL" id="WWR47629.1"/>
    </source>
</evidence>
<reference evidence="1 2" key="1">
    <citation type="submission" date="2023-10" db="EMBL/GenBank/DDBJ databases">
        <title>Roseovarius strain S88 nov., isolated from a marine algae.</title>
        <authorList>
            <person name="Lee M.W."/>
            <person name="Lee J.K."/>
            <person name="Kim J.M."/>
            <person name="Choi D.G."/>
            <person name="Baek J.H."/>
            <person name="Bayburt H."/>
            <person name="Jung J.J."/>
            <person name="Han D.M."/>
            <person name="Jeon C.O."/>
        </authorList>
    </citation>
    <scope>NUCLEOTIDE SEQUENCE [LARGE SCALE GENOMIC DNA]</scope>
    <source>
        <strain evidence="1 2">S88</strain>
    </source>
</reference>
<keyword evidence="2" id="KW-1185">Reference proteome</keyword>
<organism evidence="1 2">
    <name type="scientific">Roseovarius phycicola</name>
    <dbReference type="NCBI Taxonomy" id="3080976"/>
    <lineage>
        <taxon>Bacteria</taxon>
        <taxon>Pseudomonadati</taxon>
        <taxon>Pseudomonadota</taxon>
        <taxon>Alphaproteobacteria</taxon>
        <taxon>Rhodobacterales</taxon>
        <taxon>Roseobacteraceae</taxon>
        <taxon>Roseovarius</taxon>
    </lineage>
</organism>
<dbReference type="InterPro" id="IPR027417">
    <property type="entry name" value="P-loop_NTPase"/>
</dbReference>
<evidence type="ECO:0000313" key="2">
    <source>
        <dbReference type="Proteomes" id="UP001364156"/>
    </source>
</evidence>
<dbReference type="Proteomes" id="UP001364156">
    <property type="component" value="Chromosome"/>
</dbReference>
<accession>A0ABZ2HLF8</accession>
<dbReference type="EMBL" id="CP146069">
    <property type="protein sequence ID" value="WWR47629.1"/>
    <property type="molecule type" value="Genomic_DNA"/>
</dbReference>
<evidence type="ECO:0008006" key="3">
    <source>
        <dbReference type="Google" id="ProtNLM"/>
    </source>
</evidence>